<evidence type="ECO:0000313" key="4">
    <source>
        <dbReference type="Proteomes" id="UP001164374"/>
    </source>
</evidence>
<dbReference type="RefSeq" id="WP_260800150.1">
    <property type="nucleotide sequence ID" value="NZ_JAOCQJ010000004.1"/>
</dbReference>
<keyword evidence="2" id="KW-0472">Membrane</keyword>
<keyword evidence="2" id="KW-1133">Transmembrane helix</keyword>
<name>A0AAE3LBW3_9RALS</name>
<reference evidence="3" key="2">
    <citation type="submission" date="2023-02" db="EMBL/GenBank/DDBJ databases">
        <authorList>
            <person name="Lu C.-H."/>
        </authorList>
    </citation>
    <scope>NUCLEOTIDE SEQUENCE</scope>
    <source>
        <strain evidence="3">22TCCZM01-4</strain>
    </source>
</reference>
<feature type="transmembrane region" description="Helical" evidence="2">
    <location>
        <begin position="29"/>
        <end position="48"/>
    </location>
</feature>
<protein>
    <submittedName>
        <fullName evidence="3">Uncharacterized protein</fullName>
    </submittedName>
</protein>
<dbReference type="Proteomes" id="UP001164374">
    <property type="component" value="Unassembled WGS sequence"/>
</dbReference>
<proteinExistence type="predicted"/>
<reference evidence="3" key="1">
    <citation type="journal article" date="2023" name="Front. Microbiol.">
        <title>Ralstonia chuxiongensis sp. nov., Ralstonia mojiangensis sp. nov., and Ralstonia soli sp. nov., isolated from tobacco fields, are three novel species in the family Burkholderiaceae.</title>
        <authorList>
            <person name="Lu C.H."/>
            <person name="Zhang Y.Y."/>
            <person name="Jiang N."/>
            <person name="Chen W."/>
            <person name="Shao X."/>
            <person name="Zhao Z.M."/>
            <person name="Lu W.L."/>
            <person name="Hu X."/>
            <person name="Xi Y.X."/>
            <person name="Zou S.Y."/>
            <person name="Wei Q.J."/>
            <person name="Lin Z.L."/>
            <person name="Gong L."/>
            <person name="Gai X.T."/>
            <person name="Zhang L.Q."/>
            <person name="Li J.Y."/>
            <person name="Jin Y."/>
            <person name="Xia Z.Y."/>
        </authorList>
    </citation>
    <scope>NUCLEOTIDE SEQUENCE</scope>
    <source>
        <strain evidence="3">22TCCZM01-4</strain>
    </source>
</reference>
<evidence type="ECO:0000313" key="3">
    <source>
        <dbReference type="EMBL" id="MCT7317435.1"/>
    </source>
</evidence>
<comment type="caution">
    <text evidence="3">The sequence shown here is derived from an EMBL/GenBank/DDBJ whole genome shotgun (WGS) entry which is preliminary data.</text>
</comment>
<evidence type="ECO:0000256" key="1">
    <source>
        <dbReference type="SAM" id="MobiDB-lite"/>
    </source>
</evidence>
<feature type="region of interest" description="Disordered" evidence="1">
    <location>
        <begin position="246"/>
        <end position="265"/>
    </location>
</feature>
<evidence type="ECO:0000256" key="2">
    <source>
        <dbReference type="SAM" id="Phobius"/>
    </source>
</evidence>
<dbReference type="EMBL" id="JAOCQJ010000004">
    <property type="protein sequence ID" value="MCT7317435.1"/>
    <property type="molecule type" value="Genomic_DNA"/>
</dbReference>
<sequence length="287" mass="31031">MKSDTTKKQGGLSQHNHECKRHFSVEIPLLRIALFTTVMALAGCAPLHSDLLPKDRPMMAPQSNSGMVIASLGYRYGQGAINRYLPTTSLEVTVPSLSDPDAKPLLVTTNAYMRYYGAWGDQEVVRASANGKRVLVGYSIPAGHYRLGETTARLFGAAEWRVTVRASAAQQFTVEPGEIVYIGSHELDSSTGNNWLGMPVPAKAVVRVLDEFEDDKALLYRVRPELKSAPIRDAFVDGGKVGAPMMANLPSTSSPGSSRPEDVFDRAVNARAAASALIKPQSQATTQ</sequence>
<dbReference type="AlphaFoldDB" id="A0AAE3LBW3"/>
<organism evidence="3 4">
    <name type="scientific">Ralstonia mojiangensis</name>
    <dbReference type="NCBI Taxonomy" id="2953895"/>
    <lineage>
        <taxon>Bacteria</taxon>
        <taxon>Pseudomonadati</taxon>
        <taxon>Pseudomonadota</taxon>
        <taxon>Betaproteobacteria</taxon>
        <taxon>Burkholderiales</taxon>
        <taxon>Burkholderiaceae</taxon>
        <taxon>Ralstonia</taxon>
    </lineage>
</organism>
<accession>A0AAE3LBW3</accession>
<keyword evidence="2" id="KW-0812">Transmembrane</keyword>
<gene>
    <name evidence="3" type="ORF">N5I87_15615</name>
</gene>